<proteinExistence type="predicted"/>
<organism evidence="1">
    <name type="scientific">marine sediment metagenome</name>
    <dbReference type="NCBI Taxonomy" id="412755"/>
    <lineage>
        <taxon>unclassified sequences</taxon>
        <taxon>metagenomes</taxon>
        <taxon>ecological metagenomes</taxon>
    </lineage>
</organism>
<dbReference type="AlphaFoldDB" id="X1M477"/>
<accession>X1M477</accession>
<feature type="non-terminal residue" evidence="1">
    <location>
        <position position="91"/>
    </location>
</feature>
<evidence type="ECO:0000313" key="1">
    <source>
        <dbReference type="EMBL" id="GAI01184.1"/>
    </source>
</evidence>
<comment type="caution">
    <text evidence="1">The sequence shown here is derived from an EMBL/GenBank/DDBJ whole genome shotgun (WGS) entry which is preliminary data.</text>
</comment>
<protein>
    <recommendedName>
        <fullName evidence="2">N-acetyltransferase domain-containing protein</fullName>
    </recommendedName>
</protein>
<name>X1M477_9ZZZZ</name>
<sequence length="91" mass="10718">MKTNIKIANVEDAEGILNAFKQNLIEIKEVDEISQKQRKRLEEEGFLRKEVDIDYYKKLIEDPDIDIYVAKNNDGKIMDFASIHRKKYDKG</sequence>
<gene>
    <name evidence="1" type="ORF">S03H2_69942</name>
</gene>
<evidence type="ECO:0008006" key="2">
    <source>
        <dbReference type="Google" id="ProtNLM"/>
    </source>
</evidence>
<dbReference type="EMBL" id="BARU01046331">
    <property type="protein sequence ID" value="GAI01184.1"/>
    <property type="molecule type" value="Genomic_DNA"/>
</dbReference>
<reference evidence="1" key="1">
    <citation type="journal article" date="2014" name="Front. Microbiol.">
        <title>High frequency of phylogenetically diverse reductive dehalogenase-homologous genes in deep subseafloor sedimentary metagenomes.</title>
        <authorList>
            <person name="Kawai M."/>
            <person name="Futagami T."/>
            <person name="Toyoda A."/>
            <person name="Takaki Y."/>
            <person name="Nishi S."/>
            <person name="Hori S."/>
            <person name="Arai W."/>
            <person name="Tsubouchi T."/>
            <person name="Morono Y."/>
            <person name="Uchiyama I."/>
            <person name="Ito T."/>
            <person name="Fujiyama A."/>
            <person name="Inagaki F."/>
            <person name="Takami H."/>
        </authorList>
    </citation>
    <scope>NUCLEOTIDE SEQUENCE</scope>
    <source>
        <strain evidence="1">Expedition CK06-06</strain>
    </source>
</reference>